<dbReference type="EMBL" id="BK015735">
    <property type="protein sequence ID" value="DAE22589.1"/>
    <property type="molecule type" value="Genomic_DNA"/>
</dbReference>
<accession>A0A8S5QV63</accession>
<name>A0A8S5QV63_9CAUD</name>
<reference evidence="2" key="1">
    <citation type="journal article" date="2021" name="Proc. Natl. Acad. Sci. U.S.A.">
        <title>A Catalog of Tens of Thousands of Viruses from Human Metagenomes Reveals Hidden Associations with Chronic Diseases.</title>
        <authorList>
            <person name="Tisza M.J."/>
            <person name="Buck C.B."/>
        </authorList>
    </citation>
    <scope>NUCLEOTIDE SEQUENCE</scope>
    <source>
        <strain evidence="2">Ct5co22</strain>
    </source>
</reference>
<keyword evidence="1" id="KW-0812">Transmembrane</keyword>
<protein>
    <submittedName>
        <fullName evidence="2">Holin</fullName>
    </submittedName>
</protein>
<keyword evidence="1" id="KW-0472">Membrane</keyword>
<organism evidence="2">
    <name type="scientific">Siphoviridae sp. ct5co22</name>
    <dbReference type="NCBI Taxonomy" id="2826294"/>
    <lineage>
        <taxon>Viruses</taxon>
        <taxon>Duplodnaviria</taxon>
        <taxon>Heunggongvirae</taxon>
        <taxon>Uroviricota</taxon>
        <taxon>Caudoviricetes</taxon>
    </lineage>
</organism>
<sequence>MDFGIVSVAAITVICYLVGMVVKAVPHMEDKYIPIACGLCGAVLGPVALYLGVADFPATDYMTAVAVGIVSGLAATGVNQVGKQLSKE</sequence>
<evidence type="ECO:0000256" key="1">
    <source>
        <dbReference type="SAM" id="Phobius"/>
    </source>
</evidence>
<keyword evidence="1" id="KW-1133">Transmembrane helix</keyword>
<dbReference type="Pfam" id="PF16079">
    <property type="entry name" value="Phage_holin_5_2"/>
    <property type="match status" value="1"/>
</dbReference>
<proteinExistence type="predicted"/>
<feature type="transmembrane region" description="Helical" evidence="1">
    <location>
        <begin position="6"/>
        <end position="25"/>
    </location>
</feature>
<evidence type="ECO:0000313" key="2">
    <source>
        <dbReference type="EMBL" id="DAE22589.1"/>
    </source>
</evidence>
<dbReference type="InterPro" id="IPR032111">
    <property type="entry name" value="Clostridium_phage_holin"/>
</dbReference>
<feature type="transmembrane region" description="Helical" evidence="1">
    <location>
        <begin position="59"/>
        <end position="78"/>
    </location>
</feature>
<feature type="transmembrane region" description="Helical" evidence="1">
    <location>
        <begin position="32"/>
        <end position="53"/>
    </location>
</feature>